<proteinExistence type="inferred from homology"/>
<evidence type="ECO:0000256" key="5">
    <source>
        <dbReference type="ARBA" id="ARBA00022801"/>
    </source>
</evidence>
<evidence type="ECO:0000313" key="9">
    <source>
        <dbReference type="EMBL" id="GAA0152760.1"/>
    </source>
</evidence>
<comment type="subcellular location">
    <subcellularLocation>
        <location evidence="1">Secreted</location>
        <location evidence="1">Cell wall</location>
    </subcellularLocation>
</comment>
<dbReference type="EMBL" id="BAABME010002042">
    <property type="protein sequence ID" value="GAA0152760.1"/>
    <property type="molecule type" value="Genomic_DNA"/>
</dbReference>
<keyword evidence="7" id="KW-0961">Cell wall biogenesis/degradation</keyword>
<comment type="similarity">
    <text evidence="2 8">Belongs to the glycosyl hydrolase 28 family.</text>
</comment>
<keyword evidence="6 8" id="KW-0326">Glycosidase</keyword>
<dbReference type="SUPFAM" id="SSF51126">
    <property type="entry name" value="Pectin lyase-like"/>
    <property type="match status" value="1"/>
</dbReference>
<keyword evidence="5 8" id="KW-0378">Hydrolase</keyword>
<dbReference type="Proteomes" id="UP001454036">
    <property type="component" value="Unassembled WGS sequence"/>
</dbReference>
<dbReference type="InterPro" id="IPR012334">
    <property type="entry name" value="Pectin_lyas_fold"/>
</dbReference>
<evidence type="ECO:0000256" key="1">
    <source>
        <dbReference type="ARBA" id="ARBA00004191"/>
    </source>
</evidence>
<dbReference type="GO" id="GO:0004650">
    <property type="term" value="F:polygalacturonase activity"/>
    <property type="evidence" value="ECO:0007669"/>
    <property type="project" value="InterPro"/>
</dbReference>
<accession>A0AAV3PNF7</accession>
<evidence type="ECO:0000256" key="8">
    <source>
        <dbReference type="RuleBase" id="RU361169"/>
    </source>
</evidence>
<organism evidence="9 10">
    <name type="scientific">Lithospermum erythrorhizon</name>
    <name type="common">Purple gromwell</name>
    <name type="synonym">Lithospermum officinale var. erythrorhizon</name>
    <dbReference type="NCBI Taxonomy" id="34254"/>
    <lineage>
        <taxon>Eukaryota</taxon>
        <taxon>Viridiplantae</taxon>
        <taxon>Streptophyta</taxon>
        <taxon>Embryophyta</taxon>
        <taxon>Tracheophyta</taxon>
        <taxon>Spermatophyta</taxon>
        <taxon>Magnoliopsida</taxon>
        <taxon>eudicotyledons</taxon>
        <taxon>Gunneridae</taxon>
        <taxon>Pentapetalae</taxon>
        <taxon>asterids</taxon>
        <taxon>lamiids</taxon>
        <taxon>Boraginales</taxon>
        <taxon>Boraginaceae</taxon>
        <taxon>Boraginoideae</taxon>
        <taxon>Lithospermeae</taxon>
        <taxon>Lithospermum</taxon>
    </lineage>
</organism>
<dbReference type="InterPro" id="IPR000743">
    <property type="entry name" value="Glyco_hydro_28"/>
</dbReference>
<dbReference type="PANTHER" id="PTHR31375">
    <property type="match status" value="1"/>
</dbReference>
<dbReference type="GO" id="GO:0005975">
    <property type="term" value="P:carbohydrate metabolic process"/>
    <property type="evidence" value="ECO:0007669"/>
    <property type="project" value="InterPro"/>
</dbReference>
<keyword evidence="10" id="KW-1185">Reference proteome</keyword>
<evidence type="ECO:0000313" key="10">
    <source>
        <dbReference type="Proteomes" id="UP001454036"/>
    </source>
</evidence>
<comment type="caution">
    <text evidence="9">The sequence shown here is derived from an EMBL/GenBank/DDBJ whole genome shotgun (WGS) entry which is preliminary data.</text>
</comment>
<dbReference type="AlphaFoldDB" id="A0AAV3PNF7"/>
<evidence type="ECO:0000256" key="6">
    <source>
        <dbReference type="ARBA" id="ARBA00023295"/>
    </source>
</evidence>
<sequence length="168" mass="18679">MRQYKASSLNSKTWDQHWDLGALGGPKVNSLSRVSNSSFIGTQNGARIKTFGNSFSSSVSNVTFENLKIYDFKHPIIIDQAYCTHNSCKQKGNSHVRITNVKFINIRGKSASNVSVQLLCSGKVPCQKIELQDLNLIYDQVPTKATCSNFNGAYDGNHQYPPNFINVD</sequence>
<evidence type="ECO:0000256" key="2">
    <source>
        <dbReference type="ARBA" id="ARBA00008834"/>
    </source>
</evidence>
<keyword evidence="4" id="KW-0964">Secreted</keyword>
<evidence type="ECO:0000256" key="4">
    <source>
        <dbReference type="ARBA" id="ARBA00022525"/>
    </source>
</evidence>
<gene>
    <name evidence="9" type="ORF">LIER_11158</name>
</gene>
<dbReference type="GO" id="GO:0071555">
    <property type="term" value="P:cell wall organization"/>
    <property type="evidence" value="ECO:0007669"/>
    <property type="project" value="UniProtKB-KW"/>
</dbReference>
<evidence type="ECO:0008006" key="11">
    <source>
        <dbReference type="Google" id="ProtNLM"/>
    </source>
</evidence>
<evidence type="ECO:0000256" key="3">
    <source>
        <dbReference type="ARBA" id="ARBA00022512"/>
    </source>
</evidence>
<dbReference type="Pfam" id="PF00295">
    <property type="entry name" value="Glyco_hydro_28"/>
    <property type="match status" value="1"/>
</dbReference>
<name>A0AAV3PNF7_LITER</name>
<dbReference type="InterPro" id="IPR011050">
    <property type="entry name" value="Pectin_lyase_fold/virulence"/>
</dbReference>
<dbReference type="Gene3D" id="2.160.20.10">
    <property type="entry name" value="Single-stranded right-handed beta-helix, Pectin lyase-like"/>
    <property type="match status" value="1"/>
</dbReference>
<evidence type="ECO:0000256" key="7">
    <source>
        <dbReference type="ARBA" id="ARBA00023316"/>
    </source>
</evidence>
<protein>
    <recommendedName>
        <fullName evidence="11">Exopolygalacturonase</fullName>
    </recommendedName>
</protein>
<reference evidence="9 10" key="1">
    <citation type="submission" date="2024-01" db="EMBL/GenBank/DDBJ databases">
        <title>The complete chloroplast genome sequence of Lithospermum erythrorhizon: insights into the phylogenetic relationship among Boraginaceae species and the maternal lineages of purple gromwells.</title>
        <authorList>
            <person name="Okada T."/>
            <person name="Watanabe K."/>
        </authorList>
    </citation>
    <scope>NUCLEOTIDE SEQUENCE [LARGE SCALE GENOMIC DNA]</scope>
</reference>
<keyword evidence="3" id="KW-0134">Cell wall</keyword>